<dbReference type="RefSeq" id="WP_179748388.1">
    <property type="nucleotide sequence ID" value="NZ_JACCBU010000001.1"/>
</dbReference>
<dbReference type="InterPro" id="IPR011989">
    <property type="entry name" value="ARM-like"/>
</dbReference>
<evidence type="ECO:0008006" key="3">
    <source>
        <dbReference type="Google" id="ProtNLM"/>
    </source>
</evidence>
<dbReference type="Pfam" id="PF01816">
    <property type="entry name" value="LRV"/>
    <property type="match status" value="2"/>
</dbReference>
<name>A0A7Y9I3F5_9ACTN</name>
<dbReference type="AlphaFoldDB" id="A0A7Y9I3F5"/>
<proteinExistence type="predicted"/>
<accession>A0A7Y9I3F5</accession>
<dbReference type="Proteomes" id="UP000569914">
    <property type="component" value="Unassembled WGS sequence"/>
</dbReference>
<evidence type="ECO:0000313" key="2">
    <source>
        <dbReference type="Proteomes" id="UP000569914"/>
    </source>
</evidence>
<organism evidence="1 2">
    <name type="scientific">Microlunatus parietis</name>
    <dbReference type="NCBI Taxonomy" id="682979"/>
    <lineage>
        <taxon>Bacteria</taxon>
        <taxon>Bacillati</taxon>
        <taxon>Actinomycetota</taxon>
        <taxon>Actinomycetes</taxon>
        <taxon>Propionibacteriales</taxon>
        <taxon>Propionibacteriaceae</taxon>
        <taxon>Microlunatus</taxon>
    </lineage>
</organism>
<keyword evidence="2" id="KW-1185">Reference proteome</keyword>
<sequence length="168" mass="17974">MPYFLGVCGGYDAAGPARLRKVGGVSCISFLSPEQRATLGQVTCELSPEEVRAAHPMPPVTDGTLARIRLLARNPDPLIRAAAASKRQAPAETLDALSRDADLTVRSSVARNESASAEVLRRLAGDPSAQVRGWVAANRACPRELLEKLAGDPDETVRKVVDWAFAWA</sequence>
<dbReference type="EMBL" id="JACCBU010000001">
    <property type="protein sequence ID" value="NYE69545.1"/>
    <property type="molecule type" value="Genomic_DNA"/>
</dbReference>
<gene>
    <name evidence="1" type="ORF">BKA15_000874</name>
</gene>
<evidence type="ECO:0000313" key="1">
    <source>
        <dbReference type="EMBL" id="NYE69545.1"/>
    </source>
</evidence>
<comment type="caution">
    <text evidence="1">The sequence shown here is derived from an EMBL/GenBank/DDBJ whole genome shotgun (WGS) entry which is preliminary data.</text>
</comment>
<dbReference type="InterPro" id="IPR016024">
    <property type="entry name" value="ARM-type_fold"/>
</dbReference>
<dbReference type="Gene3D" id="1.25.10.10">
    <property type="entry name" value="Leucine-rich Repeat Variant"/>
    <property type="match status" value="1"/>
</dbReference>
<dbReference type="InterPro" id="IPR004830">
    <property type="entry name" value="LRR_variant"/>
</dbReference>
<protein>
    <recommendedName>
        <fullName evidence="3">Leucine rich repeat variant</fullName>
    </recommendedName>
</protein>
<reference evidence="1 2" key="1">
    <citation type="submission" date="2020-07" db="EMBL/GenBank/DDBJ databases">
        <title>Sequencing the genomes of 1000 actinobacteria strains.</title>
        <authorList>
            <person name="Klenk H.-P."/>
        </authorList>
    </citation>
    <scope>NUCLEOTIDE SEQUENCE [LARGE SCALE GENOMIC DNA]</scope>
    <source>
        <strain evidence="1 2">DSM 22083</strain>
    </source>
</reference>
<dbReference type="SUPFAM" id="SSF48371">
    <property type="entry name" value="ARM repeat"/>
    <property type="match status" value="1"/>
</dbReference>